<dbReference type="AlphaFoldDB" id="A0A1I4WVD6"/>
<dbReference type="OrthoDB" id="8550131at2"/>
<dbReference type="EMBL" id="FOUB01000121">
    <property type="protein sequence ID" value="SFN17352.1"/>
    <property type="molecule type" value="Genomic_DNA"/>
</dbReference>
<feature type="transmembrane region" description="Helical" evidence="1">
    <location>
        <begin position="34"/>
        <end position="51"/>
    </location>
</feature>
<name>A0A1I4WVD6_9PROT</name>
<proteinExistence type="predicted"/>
<protein>
    <submittedName>
        <fullName evidence="2">Uncharacterized protein</fullName>
    </submittedName>
</protein>
<dbReference type="RefSeq" id="WP_074907332.1">
    <property type="nucleotide sequence ID" value="NZ_FOUB01000121.1"/>
</dbReference>
<keyword evidence="1" id="KW-0472">Membrane</keyword>
<keyword evidence="1" id="KW-1133">Transmembrane helix</keyword>
<evidence type="ECO:0000313" key="3">
    <source>
        <dbReference type="Proteomes" id="UP000183287"/>
    </source>
</evidence>
<evidence type="ECO:0000256" key="1">
    <source>
        <dbReference type="SAM" id="Phobius"/>
    </source>
</evidence>
<organism evidence="2 3">
    <name type="scientific">Nitrosomonas communis</name>
    <dbReference type="NCBI Taxonomy" id="44574"/>
    <lineage>
        <taxon>Bacteria</taxon>
        <taxon>Pseudomonadati</taxon>
        <taxon>Pseudomonadota</taxon>
        <taxon>Betaproteobacteria</taxon>
        <taxon>Nitrosomonadales</taxon>
        <taxon>Nitrosomonadaceae</taxon>
        <taxon>Nitrosomonas</taxon>
    </lineage>
</organism>
<reference evidence="3" key="1">
    <citation type="submission" date="2016-10" db="EMBL/GenBank/DDBJ databases">
        <authorList>
            <person name="Varghese N."/>
            <person name="Submissions S."/>
        </authorList>
    </citation>
    <scope>NUCLEOTIDE SEQUENCE [LARGE SCALE GENOMIC DNA]</scope>
    <source>
        <strain evidence="3">Nm44</strain>
    </source>
</reference>
<gene>
    <name evidence="2" type="ORF">SAMN05421863_11216</name>
</gene>
<keyword evidence="1" id="KW-0812">Transmembrane</keyword>
<sequence length="63" mass="6469">MNQVGSSAVIILGLVLLSVLASIGLILLVDMPTGALFFMGYLIIATVSGIFKNKGCSSPRAVS</sequence>
<evidence type="ECO:0000313" key="2">
    <source>
        <dbReference type="EMBL" id="SFN17352.1"/>
    </source>
</evidence>
<feature type="transmembrane region" description="Helical" evidence="1">
    <location>
        <begin position="7"/>
        <end position="28"/>
    </location>
</feature>
<accession>A0A1I4WVD6</accession>
<keyword evidence="3" id="KW-1185">Reference proteome</keyword>
<dbReference type="Proteomes" id="UP000183287">
    <property type="component" value="Unassembled WGS sequence"/>
</dbReference>